<feature type="transmembrane region" description="Helical" evidence="3">
    <location>
        <begin position="12"/>
        <end position="34"/>
    </location>
</feature>
<dbReference type="InterPro" id="IPR053254">
    <property type="entry name" value="Arf-like_GTPase"/>
</dbReference>
<dbReference type="PANTHER" id="PTHR46724">
    <property type="entry name" value="ADP-RIBOSYLATION FACTOR-LIKE PROTEIN 9-RELATED"/>
    <property type="match status" value="1"/>
</dbReference>
<dbReference type="Gene3D" id="3.40.50.300">
    <property type="entry name" value="P-loop containing nucleotide triphosphate hydrolases"/>
    <property type="match status" value="1"/>
</dbReference>
<dbReference type="InterPro" id="IPR027417">
    <property type="entry name" value="P-loop_NTPase"/>
</dbReference>
<evidence type="ECO:0000256" key="3">
    <source>
        <dbReference type="SAM" id="Phobius"/>
    </source>
</evidence>
<protein>
    <recommendedName>
        <fullName evidence="6">ADP-ribosylation factor-like protein 3</fullName>
    </recommendedName>
</protein>
<dbReference type="Proteomes" id="UP001159427">
    <property type="component" value="Unassembled WGS sequence"/>
</dbReference>
<dbReference type="SUPFAM" id="SSF52540">
    <property type="entry name" value="P-loop containing nucleoside triphosphate hydrolases"/>
    <property type="match status" value="1"/>
</dbReference>
<keyword evidence="2" id="KW-0342">GTP-binding</keyword>
<evidence type="ECO:0000313" key="5">
    <source>
        <dbReference type="Proteomes" id="UP001159427"/>
    </source>
</evidence>
<reference evidence="4 5" key="1">
    <citation type="submission" date="2022-05" db="EMBL/GenBank/DDBJ databases">
        <authorList>
            <consortium name="Genoscope - CEA"/>
            <person name="William W."/>
        </authorList>
    </citation>
    <scope>NUCLEOTIDE SEQUENCE [LARGE SCALE GENOMIC DNA]</scope>
</reference>
<evidence type="ECO:0008006" key="6">
    <source>
        <dbReference type="Google" id="ProtNLM"/>
    </source>
</evidence>
<name>A0ABN8MGT2_9CNID</name>
<keyword evidence="5" id="KW-1185">Reference proteome</keyword>
<accession>A0ABN8MGT2</accession>
<keyword evidence="3" id="KW-0472">Membrane</keyword>
<organism evidence="4 5">
    <name type="scientific">Porites evermanni</name>
    <dbReference type="NCBI Taxonomy" id="104178"/>
    <lineage>
        <taxon>Eukaryota</taxon>
        <taxon>Metazoa</taxon>
        <taxon>Cnidaria</taxon>
        <taxon>Anthozoa</taxon>
        <taxon>Hexacorallia</taxon>
        <taxon>Scleractinia</taxon>
        <taxon>Fungiina</taxon>
        <taxon>Poritidae</taxon>
        <taxon>Porites</taxon>
    </lineage>
</organism>
<keyword evidence="1" id="KW-0547">Nucleotide-binding</keyword>
<dbReference type="SMART" id="SM00177">
    <property type="entry name" value="ARF"/>
    <property type="match status" value="1"/>
</dbReference>
<keyword evidence="3" id="KW-1133">Transmembrane helix</keyword>
<dbReference type="InterPro" id="IPR006689">
    <property type="entry name" value="Small_GTPase_ARF/SAR"/>
</dbReference>
<gene>
    <name evidence="4" type="ORF">PEVE_00035153</name>
</gene>
<keyword evidence="3" id="KW-0812">Transmembrane</keyword>
<sequence length="230" mass="25102">MGFSSWFRDLGVPWKVSISVLGGVVVVSSAYGLYRCYVHQKEQPQDKTSLRDETASEISEKKVLVLGIEGSGKSTFLAALAQHDSPITSAEREGTTPTEGFHVVCVSTEGVSLNVWEIGGKFQSYWPNFVNDTSVIVYAIDSSDPALFDKSKHALLEILSDVKLKGVPLVLLICKQDLREAKPVQEVVKFLGVETLSSDRQIGVAAFQILANGEVSGLQEAKHLILNFCK</sequence>
<comment type="caution">
    <text evidence="4">The sequence shown here is derived from an EMBL/GenBank/DDBJ whole genome shotgun (WGS) entry which is preliminary data.</text>
</comment>
<dbReference type="EMBL" id="CALNXI010000540">
    <property type="protein sequence ID" value="CAH3028906.1"/>
    <property type="molecule type" value="Genomic_DNA"/>
</dbReference>
<evidence type="ECO:0000256" key="1">
    <source>
        <dbReference type="ARBA" id="ARBA00022741"/>
    </source>
</evidence>
<dbReference type="Pfam" id="PF00025">
    <property type="entry name" value="Arf"/>
    <property type="match status" value="1"/>
</dbReference>
<evidence type="ECO:0000313" key="4">
    <source>
        <dbReference type="EMBL" id="CAH3028906.1"/>
    </source>
</evidence>
<evidence type="ECO:0000256" key="2">
    <source>
        <dbReference type="ARBA" id="ARBA00023134"/>
    </source>
</evidence>
<dbReference type="PROSITE" id="PS51417">
    <property type="entry name" value="ARF"/>
    <property type="match status" value="1"/>
</dbReference>
<proteinExistence type="predicted"/>